<dbReference type="Gene3D" id="2.60.40.1120">
    <property type="entry name" value="Carboxypeptidase-like, regulatory domain"/>
    <property type="match status" value="1"/>
</dbReference>
<dbReference type="GO" id="GO:0009279">
    <property type="term" value="C:cell outer membrane"/>
    <property type="evidence" value="ECO:0007669"/>
    <property type="project" value="UniProtKB-SubCell"/>
</dbReference>
<protein>
    <submittedName>
        <fullName evidence="5">TonB-dependent receptor</fullName>
    </submittedName>
</protein>
<dbReference type="AlphaFoldDB" id="A0A831SN74"/>
<dbReference type="Proteomes" id="UP000886335">
    <property type="component" value="Unassembled WGS sequence"/>
</dbReference>
<comment type="subcellular location">
    <subcellularLocation>
        <location evidence="2">Cell outer membrane</location>
        <topology evidence="2">Multi-pass membrane protein</topology>
    </subcellularLocation>
</comment>
<sequence>MKRILSVLLCFFAFLHDSPPLQAAVLDGSVVDAQGKAVAFATVHVEGSGKTTMTDGQGRFRLQDIPEGMQTVIADHASHAPIKKTIPVSSSSHLVLRFNDVKTSFADAIVVTATRTPRTLRDAPLPVKLIEREHIEESQAVSAADVLEHEPGITILPNGFTRRSVSIHGLPENYSLLLVDGQRVYGRHADAKDFDHVPASM</sequence>
<evidence type="ECO:0000259" key="4">
    <source>
        <dbReference type="Pfam" id="PF07715"/>
    </source>
</evidence>
<dbReference type="GO" id="GO:0015344">
    <property type="term" value="F:siderophore uptake transmembrane transporter activity"/>
    <property type="evidence" value="ECO:0007669"/>
    <property type="project" value="TreeGrafter"/>
</dbReference>
<dbReference type="Gene3D" id="2.170.130.10">
    <property type="entry name" value="TonB-dependent receptor, plug domain"/>
    <property type="match status" value="1"/>
</dbReference>
<organism evidence="5">
    <name type="scientific">Prosthecochloris aestuarii</name>
    <dbReference type="NCBI Taxonomy" id="1102"/>
    <lineage>
        <taxon>Bacteria</taxon>
        <taxon>Pseudomonadati</taxon>
        <taxon>Chlorobiota</taxon>
        <taxon>Chlorobiia</taxon>
        <taxon>Chlorobiales</taxon>
        <taxon>Chlorobiaceae</taxon>
        <taxon>Prosthecochloris</taxon>
    </lineage>
</organism>
<dbReference type="EMBL" id="DSBW01000182">
    <property type="protein sequence ID" value="HED31647.1"/>
    <property type="molecule type" value="Genomic_DNA"/>
</dbReference>
<feature type="chain" id="PRO_5032702387" evidence="3">
    <location>
        <begin position="24"/>
        <end position="201"/>
    </location>
</feature>
<dbReference type="InterPro" id="IPR008969">
    <property type="entry name" value="CarboxyPept-like_regulatory"/>
</dbReference>
<evidence type="ECO:0000256" key="3">
    <source>
        <dbReference type="SAM" id="SignalP"/>
    </source>
</evidence>
<dbReference type="InterPro" id="IPR037066">
    <property type="entry name" value="Plug_dom_sf"/>
</dbReference>
<keyword evidence="1 3" id="KW-0732">Signal</keyword>
<gene>
    <name evidence="5" type="ORF">ENN50_08240</name>
</gene>
<keyword evidence="2" id="KW-0812">Transmembrane</keyword>
<keyword evidence="5" id="KW-0675">Receptor</keyword>
<comment type="caution">
    <text evidence="5">The sequence shown here is derived from an EMBL/GenBank/DDBJ whole genome shotgun (WGS) entry which is preliminary data.</text>
</comment>
<dbReference type="Pfam" id="PF13715">
    <property type="entry name" value="CarbopepD_reg_2"/>
    <property type="match status" value="1"/>
</dbReference>
<reference evidence="5" key="1">
    <citation type="journal article" date="2020" name="mSystems">
        <title>Genome- and Community-Level Interaction Insights into Carbon Utilization and Element Cycling Functions of Hydrothermarchaeota in Hydrothermal Sediment.</title>
        <authorList>
            <person name="Zhou Z."/>
            <person name="Liu Y."/>
            <person name="Xu W."/>
            <person name="Pan J."/>
            <person name="Luo Z.H."/>
            <person name="Li M."/>
        </authorList>
    </citation>
    <scope>NUCLEOTIDE SEQUENCE [LARGE SCALE GENOMIC DNA]</scope>
    <source>
        <strain evidence="5">SpSt-1181</strain>
    </source>
</reference>
<dbReference type="Pfam" id="PF07715">
    <property type="entry name" value="Plug"/>
    <property type="match status" value="1"/>
</dbReference>
<feature type="non-terminal residue" evidence="5">
    <location>
        <position position="201"/>
    </location>
</feature>
<comment type="similarity">
    <text evidence="2">Belongs to the TonB-dependent receptor family.</text>
</comment>
<feature type="domain" description="TonB-dependent receptor plug" evidence="4">
    <location>
        <begin position="120"/>
        <end position="200"/>
    </location>
</feature>
<dbReference type="InterPro" id="IPR012910">
    <property type="entry name" value="Plug_dom"/>
</dbReference>
<evidence type="ECO:0000256" key="1">
    <source>
        <dbReference type="ARBA" id="ARBA00022729"/>
    </source>
</evidence>
<dbReference type="PANTHER" id="PTHR30069">
    <property type="entry name" value="TONB-DEPENDENT OUTER MEMBRANE RECEPTOR"/>
    <property type="match status" value="1"/>
</dbReference>
<dbReference type="SUPFAM" id="SSF49464">
    <property type="entry name" value="Carboxypeptidase regulatory domain-like"/>
    <property type="match status" value="1"/>
</dbReference>
<dbReference type="SUPFAM" id="SSF56935">
    <property type="entry name" value="Porins"/>
    <property type="match status" value="1"/>
</dbReference>
<keyword evidence="2" id="KW-1134">Transmembrane beta strand</keyword>
<dbReference type="GO" id="GO:0044718">
    <property type="term" value="P:siderophore transmembrane transport"/>
    <property type="evidence" value="ECO:0007669"/>
    <property type="project" value="TreeGrafter"/>
</dbReference>
<dbReference type="PROSITE" id="PS52016">
    <property type="entry name" value="TONB_DEPENDENT_REC_3"/>
    <property type="match status" value="1"/>
</dbReference>
<dbReference type="PANTHER" id="PTHR30069:SF29">
    <property type="entry name" value="HEMOGLOBIN AND HEMOGLOBIN-HAPTOGLOBIN-BINDING PROTEIN 1-RELATED"/>
    <property type="match status" value="1"/>
</dbReference>
<dbReference type="InterPro" id="IPR039426">
    <property type="entry name" value="TonB-dep_rcpt-like"/>
</dbReference>
<keyword evidence="2" id="KW-0472">Membrane</keyword>
<name>A0A831SN74_PROAE</name>
<keyword evidence="2" id="KW-0998">Cell outer membrane</keyword>
<proteinExistence type="inferred from homology"/>
<keyword evidence="2" id="KW-0813">Transport</keyword>
<accession>A0A831SN74</accession>
<feature type="signal peptide" evidence="3">
    <location>
        <begin position="1"/>
        <end position="23"/>
    </location>
</feature>
<evidence type="ECO:0000313" key="5">
    <source>
        <dbReference type="EMBL" id="HED31647.1"/>
    </source>
</evidence>
<evidence type="ECO:0000256" key="2">
    <source>
        <dbReference type="PROSITE-ProRule" id="PRU01360"/>
    </source>
</evidence>